<reference evidence="1 2" key="1">
    <citation type="journal article" date="2020" name="Microorganisms">
        <title>Osmotic Adaptation and Compatible Solute Biosynthesis of Phototrophic Bacteria as Revealed from Genome Analyses.</title>
        <authorList>
            <person name="Imhoff J.F."/>
            <person name="Rahn T."/>
            <person name="Kunzel S."/>
            <person name="Keller A."/>
            <person name="Neulinger S.C."/>
        </authorList>
    </citation>
    <scope>NUCLEOTIDE SEQUENCE [LARGE SCALE GENOMIC DNA]</scope>
    <source>
        <strain evidence="1 2">DSM 25653</strain>
    </source>
</reference>
<evidence type="ECO:0000313" key="1">
    <source>
        <dbReference type="EMBL" id="MBK1620959.1"/>
    </source>
</evidence>
<evidence type="ECO:0000313" key="2">
    <source>
        <dbReference type="Proteomes" id="UP001138768"/>
    </source>
</evidence>
<dbReference type="Proteomes" id="UP001138768">
    <property type="component" value="Unassembled WGS sequence"/>
</dbReference>
<dbReference type="SUPFAM" id="SSF69118">
    <property type="entry name" value="AhpD-like"/>
    <property type="match status" value="1"/>
</dbReference>
<dbReference type="AlphaFoldDB" id="A0A9X0WCI9"/>
<dbReference type="Gene3D" id="1.20.1290.10">
    <property type="entry name" value="AhpD-like"/>
    <property type="match status" value="1"/>
</dbReference>
<gene>
    <name evidence="1" type="ORF">CKO42_21540</name>
</gene>
<accession>A0A9X0WCI9</accession>
<sequence>MRGRPRRRAAVARTQLQALQAALDGDGFAPAERTLIHFSRQANRDPLRLPEADMTEVRAAGWSGFVLNTRL</sequence>
<dbReference type="InterPro" id="IPR029032">
    <property type="entry name" value="AhpD-like"/>
</dbReference>
<protein>
    <submittedName>
        <fullName evidence="1">Uncharacterized protein</fullName>
    </submittedName>
</protein>
<name>A0A9X0WCI9_9GAMM</name>
<proteinExistence type="predicted"/>
<comment type="caution">
    <text evidence="1">The sequence shown here is derived from an EMBL/GenBank/DDBJ whole genome shotgun (WGS) entry which is preliminary data.</text>
</comment>
<dbReference type="RefSeq" id="WP_200248767.1">
    <property type="nucleotide sequence ID" value="NZ_NRRY01000054.1"/>
</dbReference>
<keyword evidence="2" id="KW-1185">Reference proteome</keyword>
<organism evidence="1 2">
    <name type="scientific">Lamprobacter modestohalophilus</name>
    <dbReference type="NCBI Taxonomy" id="1064514"/>
    <lineage>
        <taxon>Bacteria</taxon>
        <taxon>Pseudomonadati</taxon>
        <taxon>Pseudomonadota</taxon>
        <taxon>Gammaproteobacteria</taxon>
        <taxon>Chromatiales</taxon>
        <taxon>Chromatiaceae</taxon>
        <taxon>Lamprobacter</taxon>
    </lineage>
</organism>
<dbReference type="EMBL" id="NRRY01000054">
    <property type="protein sequence ID" value="MBK1620959.1"/>
    <property type="molecule type" value="Genomic_DNA"/>
</dbReference>